<feature type="region of interest" description="C-terminal hotdog fold" evidence="9">
    <location>
        <begin position="2881"/>
        <end position="3018"/>
    </location>
</feature>
<evidence type="ECO:0000313" key="14">
    <source>
        <dbReference type="EMBL" id="ADP82252.1"/>
    </source>
</evidence>
<comment type="pathway">
    <text evidence="2">Antibiotic biosynthesis.</text>
</comment>
<dbReference type="PANTHER" id="PTHR43775:SF51">
    <property type="entry name" value="INACTIVE PHENOLPHTHIOCEROL SYNTHESIS POLYKETIDE SYNTHASE TYPE I PKS1-RELATED"/>
    <property type="match status" value="1"/>
</dbReference>
<evidence type="ECO:0000256" key="5">
    <source>
        <dbReference type="ARBA" id="ARBA00022679"/>
    </source>
</evidence>
<dbReference type="PANTHER" id="PTHR43775">
    <property type="entry name" value="FATTY ACID SYNTHASE"/>
    <property type="match status" value="1"/>
</dbReference>
<dbReference type="Proteomes" id="UP000002484">
    <property type="component" value="Chromosome"/>
</dbReference>
<feature type="active site" description="Proton acceptor; for dehydratase activity" evidence="9">
    <location>
        <position position="4953"/>
    </location>
</feature>
<dbReference type="InterPro" id="IPR032821">
    <property type="entry name" value="PKS_assoc"/>
</dbReference>
<dbReference type="SUPFAM" id="SSF50129">
    <property type="entry name" value="GroES-like"/>
    <property type="match status" value="1"/>
</dbReference>
<dbReference type="Pfam" id="PF00109">
    <property type="entry name" value="ketoacyl-synt"/>
    <property type="match status" value="4"/>
</dbReference>
<dbReference type="GO" id="GO:0033068">
    <property type="term" value="P:macrolide biosynthetic process"/>
    <property type="evidence" value="ECO:0007669"/>
    <property type="project" value="UniProtKB-ARBA"/>
</dbReference>
<dbReference type="InterPro" id="IPR055123">
    <property type="entry name" value="SpnB-like_Rossmann"/>
</dbReference>
<feature type="domain" description="Ketosynthase family 3 (KS3)" evidence="12">
    <location>
        <begin position="3982"/>
        <end position="4407"/>
    </location>
</feature>
<dbReference type="Pfam" id="PF08990">
    <property type="entry name" value="Docking"/>
    <property type="match status" value="1"/>
</dbReference>
<feature type="active site" description="Proton acceptor; for dehydratase activity" evidence="9">
    <location>
        <position position="2756"/>
    </location>
</feature>
<dbReference type="InterPro" id="IPR036736">
    <property type="entry name" value="ACP-like_sf"/>
</dbReference>
<feature type="region of interest" description="N-terminal hotdog fold" evidence="9">
    <location>
        <begin position="6749"/>
        <end position="6873"/>
    </location>
</feature>
<dbReference type="GO" id="GO:0004315">
    <property type="term" value="F:3-oxoacyl-[acyl-carrier-protein] synthase activity"/>
    <property type="evidence" value="ECO:0007669"/>
    <property type="project" value="InterPro"/>
</dbReference>
<dbReference type="InterPro" id="IPR057326">
    <property type="entry name" value="KR_dom"/>
</dbReference>
<dbReference type="SUPFAM" id="SSF47336">
    <property type="entry name" value="ACP-like"/>
    <property type="match status" value="4"/>
</dbReference>
<dbReference type="Gene3D" id="3.40.47.10">
    <property type="match status" value="4"/>
</dbReference>
<dbReference type="InterPro" id="IPR016036">
    <property type="entry name" value="Malonyl_transacylase_ACP-bd"/>
</dbReference>
<dbReference type="PROSITE" id="PS00606">
    <property type="entry name" value="KS3_1"/>
    <property type="match status" value="4"/>
</dbReference>
<accession>E3JBU2</accession>
<dbReference type="KEGG" id="fri:FraEuI1c_4253"/>
<dbReference type="PROSITE" id="PS50075">
    <property type="entry name" value="CARRIER"/>
    <property type="match status" value="4"/>
</dbReference>
<dbReference type="Gene3D" id="3.10.129.110">
    <property type="entry name" value="Polyketide synthase dehydratase"/>
    <property type="match status" value="4"/>
</dbReference>
<dbReference type="FunFam" id="3.40.366.10:FF:000002">
    <property type="entry name" value="Probable polyketide synthase 2"/>
    <property type="match status" value="1"/>
</dbReference>
<feature type="region of interest" description="Disordered" evidence="10">
    <location>
        <begin position="6275"/>
        <end position="6306"/>
    </location>
</feature>
<feature type="compositionally biased region" description="Gly residues" evidence="10">
    <location>
        <begin position="7623"/>
        <end position="7644"/>
    </location>
</feature>
<feature type="region of interest" description="N-terminal hotdog fold" evidence="9">
    <location>
        <begin position="2724"/>
        <end position="2862"/>
    </location>
</feature>
<dbReference type="CDD" id="cd00833">
    <property type="entry name" value="PKS"/>
    <property type="match status" value="4"/>
</dbReference>
<dbReference type="GO" id="GO:0006633">
    <property type="term" value="P:fatty acid biosynthetic process"/>
    <property type="evidence" value="ECO:0007669"/>
    <property type="project" value="InterPro"/>
</dbReference>
<dbReference type="SMART" id="SM00825">
    <property type="entry name" value="PKS_KS"/>
    <property type="match status" value="4"/>
</dbReference>
<keyword evidence="6" id="KW-0045">Antibiotic biosynthesis</keyword>
<evidence type="ECO:0000256" key="8">
    <source>
        <dbReference type="ARBA" id="ARBA00023315"/>
    </source>
</evidence>
<dbReference type="SMART" id="SM00827">
    <property type="entry name" value="PKS_AT"/>
    <property type="match status" value="4"/>
</dbReference>
<dbReference type="Gene3D" id="3.90.180.10">
    <property type="entry name" value="Medium-chain alcohol dehydrogenases, catalytic domain"/>
    <property type="match status" value="1"/>
</dbReference>
<feature type="active site" description="Proton donor; for dehydratase activity" evidence="9">
    <location>
        <position position="1113"/>
    </location>
</feature>
<feature type="active site" description="Proton acceptor; for dehydratase activity" evidence="9">
    <location>
        <position position="6780"/>
    </location>
</feature>
<dbReference type="Pfam" id="PF16197">
    <property type="entry name" value="KAsynt_C_assoc"/>
    <property type="match status" value="4"/>
</dbReference>
<dbReference type="InterPro" id="IPR049552">
    <property type="entry name" value="PKS_DH_N"/>
</dbReference>
<dbReference type="Pfam" id="PF22953">
    <property type="entry name" value="SpnB_Rossmann"/>
    <property type="match status" value="4"/>
</dbReference>
<keyword evidence="3" id="KW-0596">Phosphopantetheine</keyword>
<dbReference type="Pfam" id="PF21089">
    <property type="entry name" value="PKS_DH_N"/>
    <property type="match status" value="4"/>
</dbReference>
<feature type="region of interest" description="Disordered" evidence="10">
    <location>
        <begin position="7611"/>
        <end position="7662"/>
    </location>
</feature>
<dbReference type="InterPro" id="IPR002364">
    <property type="entry name" value="Quin_OxRdtase/zeta-crystal_CS"/>
</dbReference>
<dbReference type="PROSITE" id="PS52019">
    <property type="entry name" value="PKS_MFAS_DH"/>
    <property type="match status" value="4"/>
</dbReference>
<feature type="domain" description="Ketosynthase family 3 (KS3)" evidence="12">
    <location>
        <begin position="1812"/>
        <end position="2235"/>
    </location>
</feature>
<keyword evidence="7" id="KW-0511">Multifunctional enzyme</keyword>
<feature type="domain" description="Ketosynthase family 3 (KS3)" evidence="12">
    <location>
        <begin position="5845"/>
        <end position="6270"/>
    </location>
</feature>
<dbReference type="InterPro" id="IPR015083">
    <property type="entry name" value="NorB/c/GfsB-D-like_docking"/>
</dbReference>
<evidence type="ECO:0000259" key="11">
    <source>
        <dbReference type="PROSITE" id="PS50075"/>
    </source>
</evidence>
<dbReference type="GO" id="GO:0031177">
    <property type="term" value="F:phosphopantetheine binding"/>
    <property type="evidence" value="ECO:0007669"/>
    <property type="project" value="InterPro"/>
</dbReference>
<dbReference type="GO" id="GO:0016491">
    <property type="term" value="F:oxidoreductase activity"/>
    <property type="evidence" value="ECO:0007669"/>
    <property type="project" value="InterPro"/>
</dbReference>
<feature type="active site" description="Proton donor; for dehydratase activity" evidence="9">
    <location>
        <position position="2940"/>
    </location>
</feature>
<dbReference type="Pfam" id="PF08659">
    <property type="entry name" value="KR"/>
    <property type="match status" value="4"/>
</dbReference>
<dbReference type="Pfam" id="PF13602">
    <property type="entry name" value="ADH_zinc_N_2"/>
    <property type="match status" value="1"/>
</dbReference>
<dbReference type="InterPro" id="IPR020807">
    <property type="entry name" value="PKS_DH"/>
</dbReference>
<dbReference type="eggNOG" id="COG3321">
    <property type="taxonomic scope" value="Bacteria"/>
</dbReference>
<dbReference type="SMART" id="SM00823">
    <property type="entry name" value="PKS_PP"/>
    <property type="match status" value="4"/>
</dbReference>
<dbReference type="eggNOG" id="COG0604">
    <property type="taxonomic scope" value="Bacteria"/>
</dbReference>
<keyword evidence="5 14" id="KW-0808">Transferase</keyword>
<dbReference type="STRING" id="298654.FraEuI1c_4253"/>
<feature type="compositionally biased region" description="Low complexity" evidence="10">
    <location>
        <begin position="1027"/>
        <end position="1038"/>
    </location>
</feature>
<reference evidence="14 15" key="1">
    <citation type="submission" date="2010-10" db="EMBL/GenBank/DDBJ databases">
        <title>Complete sequence of Frankia sp. EuI1c.</title>
        <authorList>
            <consortium name="US DOE Joint Genome Institute"/>
            <person name="Lucas S."/>
            <person name="Copeland A."/>
            <person name="Lapidus A."/>
            <person name="Cheng J.-F."/>
            <person name="Bruce D."/>
            <person name="Goodwin L."/>
            <person name="Pitluck S."/>
            <person name="Chertkov O."/>
            <person name="Detter J.C."/>
            <person name="Han C."/>
            <person name="Tapia R."/>
            <person name="Land M."/>
            <person name="Hauser L."/>
            <person name="Jeffries C."/>
            <person name="Kyrpides N."/>
            <person name="Ivanova N."/>
            <person name="Mikhailova N."/>
            <person name="Beauchemin N."/>
            <person name="Sen A."/>
            <person name="Sur S.A."/>
            <person name="Gtari M."/>
            <person name="Wall L."/>
            <person name="Tisa L."/>
            <person name="Woyke T."/>
        </authorList>
    </citation>
    <scope>NUCLEOTIDE SEQUENCE [LARGE SCALE GENOMIC DNA]</scope>
    <source>
        <strain evidence="15">DSM 45817 / CECT 9037 / EuI1c</strain>
    </source>
</reference>
<evidence type="ECO:0000313" key="15">
    <source>
        <dbReference type="Proteomes" id="UP000002484"/>
    </source>
</evidence>
<dbReference type="FunFam" id="3.90.180.10:FF:000032">
    <property type="entry name" value="Probable polyketide synthase pks1"/>
    <property type="match status" value="1"/>
</dbReference>
<dbReference type="Pfam" id="PF02801">
    <property type="entry name" value="Ketoacyl-synt_C"/>
    <property type="match status" value="4"/>
</dbReference>
<evidence type="ECO:0000256" key="3">
    <source>
        <dbReference type="ARBA" id="ARBA00022450"/>
    </source>
</evidence>
<feature type="active site" description="Proton acceptor; for dehydratase activity" evidence="9">
    <location>
        <position position="946"/>
    </location>
</feature>
<dbReference type="InterPro" id="IPR013968">
    <property type="entry name" value="PKS_KR"/>
</dbReference>
<dbReference type="Gene3D" id="3.30.70.3290">
    <property type="match status" value="4"/>
</dbReference>
<dbReference type="Pfam" id="PF00550">
    <property type="entry name" value="PP-binding"/>
    <property type="match status" value="4"/>
</dbReference>
<feature type="region of interest" description="Disordered" evidence="10">
    <location>
        <begin position="981"/>
        <end position="1056"/>
    </location>
</feature>
<evidence type="ECO:0000256" key="7">
    <source>
        <dbReference type="ARBA" id="ARBA00023268"/>
    </source>
</evidence>
<dbReference type="Gene3D" id="3.40.50.11460">
    <property type="match status" value="1"/>
</dbReference>
<feature type="domain" description="PKS/mFAS DH" evidence="13">
    <location>
        <begin position="915"/>
        <end position="1190"/>
    </location>
</feature>
<dbReference type="InterPro" id="IPR020843">
    <property type="entry name" value="ER"/>
</dbReference>
<dbReference type="Gene3D" id="1.10.1200.10">
    <property type="entry name" value="ACP-like"/>
    <property type="match status" value="4"/>
</dbReference>
<dbReference type="InterPro" id="IPR009081">
    <property type="entry name" value="PP-bd_ACP"/>
</dbReference>
<feature type="domain" description="Carrier" evidence="11">
    <location>
        <begin position="5750"/>
        <end position="5825"/>
    </location>
</feature>
<evidence type="ECO:0000256" key="6">
    <source>
        <dbReference type="ARBA" id="ARBA00023194"/>
    </source>
</evidence>
<dbReference type="InterPro" id="IPR011032">
    <property type="entry name" value="GroES-like_sf"/>
</dbReference>
<dbReference type="InterPro" id="IPR016035">
    <property type="entry name" value="Acyl_Trfase/lysoPLipase"/>
</dbReference>
<dbReference type="InterPro" id="IPR014043">
    <property type="entry name" value="Acyl_transferase_dom"/>
</dbReference>
<dbReference type="GO" id="GO:0008270">
    <property type="term" value="F:zinc ion binding"/>
    <property type="evidence" value="ECO:0007669"/>
    <property type="project" value="InterPro"/>
</dbReference>
<evidence type="ECO:0000256" key="4">
    <source>
        <dbReference type="ARBA" id="ARBA00022553"/>
    </source>
</evidence>
<dbReference type="SMART" id="SM01294">
    <property type="entry name" value="PKS_PP_betabranch"/>
    <property type="match status" value="3"/>
</dbReference>
<dbReference type="EMBL" id="CP002299">
    <property type="protein sequence ID" value="ADP82252.1"/>
    <property type="molecule type" value="Genomic_DNA"/>
</dbReference>
<dbReference type="InterPro" id="IPR050091">
    <property type="entry name" value="PKS_NRPS_Biosynth_Enz"/>
</dbReference>
<feature type="domain" description="Carrier" evidence="11">
    <location>
        <begin position="1712"/>
        <end position="1787"/>
    </location>
</feature>
<dbReference type="InterPro" id="IPR006162">
    <property type="entry name" value="Ppantetheine_attach_site"/>
</dbReference>
<dbReference type="CDD" id="cd05195">
    <property type="entry name" value="enoyl_red"/>
    <property type="match status" value="1"/>
</dbReference>
<feature type="compositionally biased region" description="Low complexity" evidence="10">
    <location>
        <begin position="7645"/>
        <end position="7659"/>
    </location>
</feature>
<feature type="region of interest" description="Disordered" evidence="10">
    <location>
        <begin position="3099"/>
        <end position="3129"/>
    </location>
</feature>
<dbReference type="InterPro" id="IPR036291">
    <property type="entry name" value="NAD(P)-bd_dom_sf"/>
</dbReference>
<dbReference type="FunFam" id="3.40.50.720:FF:000209">
    <property type="entry name" value="Polyketide synthase Pks12"/>
    <property type="match status" value="1"/>
</dbReference>
<feature type="domain" description="Carrier" evidence="11">
    <location>
        <begin position="7530"/>
        <end position="7605"/>
    </location>
</feature>
<feature type="region of interest" description="C-terminal hotdog fold" evidence="9">
    <location>
        <begin position="6887"/>
        <end position="7025"/>
    </location>
</feature>
<feature type="domain" description="PKS/mFAS DH" evidence="13">
    <location>
        <begin position="2724"/>
        <end position="3018"/>
    </location>
</feature>
<feature type="region of interest" description="Disordered" evidence="10">
    <location>
        <begin position="5044"/>
        <end position="5078"/>
    </location>
</feature>
<dbReference type="InterPro" id="IPR001227">
    <property type="entry name" value="Ac_transferase_dom_sf"/>
</dbReference>
<evidence type="ECO:0000256" key="2">
    <source>
        <dbReference type="ARBA" id="ARBA00004792"/>
    </source>
</evidence>
<feature type="domain" description="Carrier" evidence="11">
    <location>
        <begin position="3883"/>
        <end position="3958"/>
    </location>
</feature>
<dbReference type="Pfam" id="PF14765">
    <property type="entry name" value="PS-DH"/>
    <property type="match status" value="4"/>
</dbReference>
<feature type="region of interest" description="Disordered" evidence="10">
    <location>
        <begin position="5248"/>
        <end position="5284"/>
    </location>
</feature>
<sequence length="7679" mass="802075">METAHDRLVAALRASVKETERLRQRFRSLEAASTEPIAIVGMACRYPGGVTDPDGLWRLVTDGVDATSDFPTNRGWDPDLYDPDPIQPGRSYVTRSGFLHDADEFDPEFFGLSPRETLAMDPQQRLLLETAWEALEHALIPAEALRGSDTGVFTGVMYDDYGARLAARSGPFEGHLGTGSAGSVASGRIAYTFGLRGPAVTVDTACSSSLVAIHLAAQALRSGECSLALAGGVTVMASPGVFVEFSRQRGLAPDGRVKSFAAGADGTAWSEGAGLLLLERLSDAQANGRRILAVLRGSAVNQDGASNGLTAPNGPSQQRLIRQALANARLTPADVDAVEAHGTGTPLGDPIEAEALLATYGQQRSGDQPLFLGSIKSNIGHSQAAAGVAGVIKMVMALRHATLPRTLHVDAPTPHVDWAAGNVRLLAEATPWPDQDRPRRAAVSSFGISGTNAHLILEQAPDLPGEPAGEPTVDPVAWVLSAKTPAGLREQASRLHTALTDRSDTDPSAVANGLARRGTFTHRAAITATHQTDLLAGLDALATDQPAVQLVTGKANSSPQVVFVYPGQGSQWPGMAAGLATADPVFHQALEEATTALAPYVDWNPATLLDGHDPGFDRVDVVQPALWAVMIALTTWWRQHGVTPAAVVGHSQGEIAAAVTAGILTLDQGAHLITTRAHLLRQLAGTGGMLTIPHTLTPDDIPDGLHIAAHNSPTNTVLAGPTEPLHKALAHYQQQGIRARLIDVDYASHTPAIEPLREELLTQLAGLTPNPAPDGNPRFYSTRTTHPLNPDQLTPHYWYDNLRHPVHLTQTITNTQQDGHTHWIEISPHPTLTTALHDTLETTPNPVVLHTLRRDHDTPTHHLTALTTAWAHGLPTHWHTAETSPAPDLPTYPFQRQRYWLNPPPATTSSDEHDHPWITHTTDLPDGTHLLTGALNPAEHPWLSDHTVADAAILPATAYLDLTLHTAQHLARDGDTPLHLDDLTLHAPLPTDQPTDLQLTATPPTPTGERTLTIHSRPSNTTDPWTHHATATLTSSSQTPPPSPGTWPLPNTEPDDLTHAYQQLATAGYHYGPAFQNLHQLWTDPGRTTHHAHLELPPTLTTAGHTLHPALLDAALHPVALAETGDDGSMVIPYAWSGVRLHSTGATALRAELRRHDPSSYGLTLWDQDGRLVATVDSIAMRRLAPGQSLVARRPVPLHRVAWETLRDKASSRVDGSRLAVLGAAAPAAELAEAVGAAHTYSGLAALVDAIDAGAAVPELVLALASPAATDADNENDGQEAAASRNGEGSSEPERARRVTADVLELLRTWVGGTRLGDARLAVLTRGAVGVTAEDKADGLADAPVWGLVRAAQHEHPGQFSVVDVDGRPRTYAALPAALASAAADLESQLAVRDGVAFVPRLRRTVPRPAAATETAGIDPDGTVLITGGTGGLGSLLARHLVTTHDVRHLLLTSRRGLESPGASELVAELTDLGAQVNIVACDHTDPAQVAALLADVPDAHPLRAVFHTAGTLHDATLTTLTPAHLDDVLPTKIDAAWHLHEQTRELPLTHFVLYSSLAGTLGAPGQANYAAANTYLDTLAHHRHTQGLPATTLAWGLWQHTSGMTQNLTTTDHTRIDTTGVRPLTTEQGHALLDAALTGNEPTLVAAHLDTTRSRTGADGAVPPMLRALLPAAPRSATGPGTDPGAGPASLGAASTWISQVRALPAQRRLDTAVDLVRAHVAVVLGHANSSSVDPDRALNELGFDSLTAVEFRNRLGATTGLRLPPTLVFDHPTAAAVARHLLSLAIPADVDVDQPDGVRADAESGRAAADEPIAIVAMACRYPGGVASPEDLWNLVAEGRDAIGAFPTNRGWDPGVFDPDPEHAGTAYANVGGFVYDADEFDADLFGISPRESVATDPQQRLLLETAWETFERAGIPAESLRGSRTGVFAGVMYYDYGSHVGQPPEGFEGYMGAGGSIVSGRVAYTFGLEGPAVTVDTACSSSLVAVHLAAAALRNGECGLALAGGVTVMATPSVFIEFSRQRGLSPDGRCKSFAAGANGTGFAEGAGLLLLERLSDAQANGHQVLAVLRGSAVNSDGASNGLTAPNGPSQQRVIRQALANARLTAADVDVLEAHGTGTTLGDPIEADAVLATYGQRPADSPPLRLGSVKSNIGHTQAAAGVAGIIKMVLALRHGTLPKTLHVDEPTPHVDWTAGRVSLLADAEPWPDLGRPRRAAVSSFGISGTNAHVVIEQAPLAEPVSPADPVEALVPGEDSDGAPETPLVWLLSARSEAALRAHADRLHTAVTGDDAPGSAAVAAALATRDHLERRAAVVGTDPATLAAALQAVRSGEPSPHVARGTAAPGRTRTVFVFPGQGTQWLGMARELDDTYEVFRRSVRDCARALSAFVDWSVVDVLRGEPTAPPLSRVDVVQPALFTMMVSLAELWRAHGVHPDAVVGHSQGEIAAAYVAGGLSLDDAARIVAMRSLAWRRLEGRGGMLSVTLPAEAARDRLRRFGDDLAIAAVNSPGSVTVSGFPEALDELAAELTAAGTRARRIPGVNTAGHSEQVVVLRDQVLAELADLTPRTSQVPFVSTVTGDFLDTAGLDNAYWYRNLREPVLFEQGIRALAAGFGLFVEVSPHPVLTPSIGATVEDALAAAPGAIAPAMLGTLRRDDGGPARFVASLAAAHAHGASVDWGTVLPPARPPLPALPTYPFQRRRYWLEPGDRGADVAAAGMEGAGHPLLGATVELAGGDGLLLTGRLSLATHPWLADHALLGTVLLPGAAFVDLALHAGDRLARDTAGLADDLAVEELTLEAPLVLPQDGAVRVQLTATAAGADGRGTFAVYAQPITDAGTDGTGSARWTRHATGVLAAAGADTAGWAGSDPAVAPVWPPAAAEPVDLDDVYPRLAEAGYQYGPAFQGLRAAWRLGERLLAEIELPEGSSAAGFGLHPALFDAALHPLVLAATSGAGDRLGLPFAWSGVRLFATGATTLRASITPTGPATYQVVLADPDGELVAAVAALRTRPVTPEQLAAAVHGAVADAPMFHVEWAAAAEDSATYDVDEFARWAVIDGQDPVRFAPPGCRHYPDLAALRAAVADGGTVPETVLVPLVPASAGPSRPGGAPAAGRVPGERSAPTSPARPARAVLDDAVELVRQWEADSAFEGSRLVVVTRGAVAAAPADGARIDLVHAPVWGMLRTAQTERPDRGIVLVDLDPRPGASAPPAVGPGPEVGTPDPAGLAHRDVLAAVAAGQPQVAVRSHRLYLPRLASSPEPRLTPPPTRDWRLDSGADGSLDSLALVADPAADAPLAPGHVRVSVRAAGLNFRDVLIALGMYPGEATVGSEAAGVVVEVGEGVTDLAVGDRVTGFLAAAIGTTGTADSRLLVRIPAGWSFAQAASFPVVFLTAWYGLVDLARLEPGERVLVHAAAGGVGMAAAQIARHLGAEVYGTASPGKWAAARSTGFDDGHLANSRTLDFAGRFLGATDGAGMDVVLNALTGDFVDASLRLLPRGGRFVEMGKTDVRDPERIAADHPGVAYRAFELMEAGPDRTREMLHEIVELFERGVLTPLPLTAWDVREAPEAFRHLQHAHHVGKVVLTVPRPPDPAGTVLVTGGTGTLGGIVARHLVQAHGVRHLVLASRGGPAADGAAGLAEELTALGADVDVVACDVADRAALAGLLDAIPAAHPLTAVVHAAGTLDDGIVTELTPRRVDRVLRPKLDAAWHLDDLTRERGLDLAAFVLFSSLSGILGAPGQGNYAAANSFLDALATQRRAAGLPATSMAWGLWSASSGMTGPLARVDLARLRRAGVVPLADDAALALFDAGLASPRANVVTARLDLPALRAAADGDTVPALLRGLARGPGRRAVAAGGSQAGGTAGTSGWARRLSRVSAADRLGLARDLVRTHVAAVLGHASPQDVEPDRALSDLGFDSLTAVELRNRLGAATGLRLPATLVFDHPTVNALAARLLADTAGAAGPEHERAAAGPAMTGPDGSDDPIAIVAMACRYPGGVTDAEGLWRLLDGGVDAIGGFPTNRGWDPDLFDPDPERDGTSYADAGGFLHDADLFDADFFGVSPRETLAMDPQQRLLLETAWEAFERAGIPADTLRGSRTGVFAGVIAQEYGQGGPARGDQLGGYLLTGMTSSVASGRVAYTFGLEGPAVTVDTACSSSLVAIHLAAQSLRSGECSLALAGGVTVMATPGVLVEFSRQRGLSPDGRVKAFAAAADGTGFADGAGLLLLERLSDARANGHPVLALLRGSAVNQDGASNGLTAPNGPSQQRVIQQALANARLTPADVDAVEAHGTGTTLGDPIEAQALLATYGQQRSDDQPLYLGSIKSNIGHSQAAAGVAGVIKMVMALRHATLPKTLHVDAPTPHVDWTAGNIQLLTDATPWPDQQRPRRAAVSSFGISGTNAHLILEQADPLPPALPAGDPAAPPGEAASEAGLAAKPVAWVLSARSDPALRAAAGRLRDAVTAGPERRPDEVAFTLATARTHLDHRAAVVGSATGELLDGLDALARGSASSSLTVGHTRRTGRTAFLFTGQGSQRGGAGRELSAAFPVFATAFDEACEHLDTHLEHRLRDVLWAPDGDPLAPLVHETRYTQPALFALETALFRLAESVGPHPDYVAGHSVGELTAAHVAGVLTLPDAAALVAARGRLMQAAPAGAMVSVRADADEVLAALAGVEDRVAVAAVNEPGSVVLSGDADAVQAVADALVARGHRARRLPVSHAFHSPLMDPVLDEFRELARTVTYQPPTLAVVSTLTGQVATETDLTTADYWVRQLRGQVQFLAAVQELRRQGVTTFLELGPDAALTPAVQAATAPGVAEATDRRAATEPAPVTAVAALRRDRPEAAAFVTALASLHVAGLPVGWPTVLGSDRPRLVDLPTYPFQRQRFWLDAGRTRADVSSAGMETSDHPLFGATLELADAGGTSDGGSGGGPAGAGDLVLTGQLSPVTHPWLADHAMAGATLLPGAAFVELAIRAADRAGCAELDELTLETPLVIPADGATSIQLTVSRADDAGSRRLAVFSRWSRTHRGDDAAGDLPWQRHATGRISQGEHGQDTPAGRPGRAAGTEPGQTEAWPPDGATPVDVTDAYPLLAAAGYEYGETFQALRAAWRRGPELYAEVRLPATTATDGYGIHPALLDAALHPLALAAVSPEPGPAGDGSRPAMGLPFSWSGTRLHAAGATQLRVRIVPVRPGTVRLHASDPAGQPVVTVDELTLRQVEAGRLRSPARQAAESLFAVEWAEEPIAAGAHEPERDGPWAVLDHFAPDGADRAGTGPSTDGPSPRYRDLDQLRDALAAGSPVPTVVVAPVYPRRPSAPAEADGVPATARGVLTDALTLVQSWLADQRLDGSHLVVVTHRAVTVDPGDDPDLTGAGVWGLLRSAQNEFPGRVTVVDTDDHEGTGLAWLRSRGVGAADLLRGIVAAGHSQAALRAGSVRTPRLRRVPLPAGPPARDDAGLALLDPAGTVLITGGTGALGSLVARHLVVRHDVRRLVLTSRRGPEAAGATELADELRALGADVRVVACDVADRAELATVLAGIPADHPLTAVVHAAGVLDDGLVTALTAEQLDRVTRPKIDAAWQLHELTRGLDLAAFVLFSSASGVLGGPGQANYAAANTFLDALAAHRQALGLPATSLAWGMWEPSAGMTEKLGAADLARLRRTGVTPMAPDYALGLLDTAVAVSRAPDVGVSRALLVAARVDLAALRAQAGADALSPLLRSLVTVPTRRDAATQDGASWAARLARLPAADGYEQALALVNDHIVAVLGRAAGDRVDPARAMSDLGFDSLTAVDLRNRLDSATGLRLPATLVFDYPTPAALADLLLREAAGQPSTAVPAPVATISAAHDEPIAIVGMACRYPGGVTDPDSLWRLVTDGIDATSDFPTNRGWDPDLFDPDPTQPGKSYVTRSGFLHDADEFDPEFFGLSPRETLAMDPQQRLLLETAWEALEHALIPADALRGSNTGVFTGVMYDDYGARLATQPGPFEGHLGTGSAGSVASGRIAYTFGLQGPAVTIDTACSSSLVAIHLAAQALRSGECTLALAGGVTVMASPGVFVEFSRQRGLAPDGRIKSFAAAADGTAWSEGAGLLLLARLSDARANGHRILAVLRGSAVNQDGASNGLTAPNGLSQQRLIHQALANARLTPADVDAVEAHGTGTPLGDPIEAQALLATYGQQRSGDQPLHLGSIKSNIGHSQAAAGVAGVIKMVMALRHATLPRTLHVDEPTPQVDWTSGNVQLLTDSMPWPDQHRPRRAAVSSFGISGTNAHLILEQAPDLPETDTTAAAAQAPTGEATEPPGGTPGGKPTVDPVVWALSAKTRPALRAQAARLRAVLAERPAAGPAAVAAALGRRSLLPHRATVVGSTPDTLLAGLDALATDQPAAQLSVAHPTRTASPRVVFVYPGQGSQWPGMAAGLAAADPVFHQALEEATTALAPYVDWNPATLLDGHDPGFDRVDVVQPALWAVMIALTTWWRAHGIVPDAVVGHSQGEIAAAVAAGILTLDQGAHLITTRAHLLRQLAGTGGMLTLPHTLTPDDIPDGLHIAAYNSPTHTVLAGPTEPLHKALADYRACGIRARLIDVTYASHTPAIESLQEELLTQLATLTPHTNTEGSPTFYSTRTTHPLNPDQLTPHYWYDNLRHPVRLTETITNTQSDGHTHWIEISPHPTLIAALHDTLETTHDSVVLHTLRRDHDTPADHLTALTTAWAHGLPTHWQPAGANPAPDLPTYPFQRQRYWLDPPPPHTSPTEHGHPWITHTTEHPDGTHHHSGHLNPADHPWLADHTVADAAILPATAYLDLTLHATQHLARSTPVHIDDLTLHTPMLVDEPTDLHLTVTPTSPRTVTIHSRPTHPSTPNPTPWTHHATATLSHPTPGQTPPPNPGSWPPPDTERHDLTDAYRQLATAGYRYGPAFQNLHQLWTDPGRTTHYAQVELPPAHATTGHTLHPALLDAALHSLALTLVGDGGTPGLPFSWSGVRLYASGATALRATITQTGPSTFALDLRDLSGAPVLSVDSLALRPISLDQLAARAYPLHDTVWTPLQPGAHAGTGARAGTWAVLGAGPGIPGGDSHPDLAALRAALDAGATPPPAVFTFLAGAVPPDSHRPRDARATTAAALRFLQDWLADDRLSDTLLVVGTRDAVVVPPTVPDPAASPAAGDAPNLSEAPLWGLVRSAQAEHPDRFVLLDVGTPTDAEPPGRYWLPDALGSLVRSGEPQAALRRGQLHVPRLAQLPATPTPADEDSGPEFDPDGTVLITGGTGGLGSLLARRLVTTHDIRHLLLTSRRGPESPGASELVAELTNLGAQVNIVACDHTDPTQVAALLADIPDTHPLRAVFHTAGTLHDATLTTLTPTHLDDVLPAKIDAAWHLHHQTRHLPLTHFVLYSSLAGTLGAPGQANYAAANTYLDTLAHHRHLLGLPATTLAWGLWQHTSGMTQNLTTTDHTRVRLGGVHPLTAEQGHRLLDSALRTHRPALAAALFDRVALANQAAQHPLPALLRGLVRAEVRPVVATRDGSDEWIGRLARETEPERERSLTDLVQNSIAAVLARPAHDRVEPHRGLLDLGFDSLTAVELRNRLSGVTGLRLPATLVFDHPTPGALISHLRELLEPAIEAASPGQQEPSDRGAGGSRPTNGGGAAPGRRGSGNGASPSGSLPAAGRAPLDLLEDASDDEIFGFIDNEL</sequence>
<comment type="cofactor">
    <cofactor evidence="1">
        <name>pantetheine 4'-phosphate</name>
        <dbReference type="ChEBI" id="CHEBI:47942"/>
    </cofactor>
</comment>
<dbReference type="Gene3D" id="3.40.366.10">
    <property type="entry name" value="Malonyl-Coenzyme A Acyl Carrier Protein, domain 2"/>
    <property type="match status" value="4"/>
</dbReference>
<feature type="region of interest" description="Disordered" evidence="10">
    <location>
        <begin position="1269"/>
        <end position="1297"/>
    </location>
</feature>
<feature type="active site" description="Proton donor; for dehydratase activity" evidence="9">
    <location>
        <position position="6948"/>
    </location>
</feature>
<name>E3JBU2_PSEI1</name>
<dbReference type="InterPro" id="IPR049900">
    <property type="entry name" value="PKS_mFAS_DH"/>
</dbReference>
<feature type="region of interest" description="C-terminal hotdog fold" evidence="9">
    <location>
        <begin position="1052"/>
        <end position="1190"/>
    </location>
</feature>
<dbReference type="HOGENOM" id="CLU_000022_58_3_11"/>
<dbReference type="SUPFAM" id="SSF52151">
    <property type="entry name" value="FabD/lysophospholipase-like"/>
    <property type="match status" value="4"/>
</dbReference>
<feature type="domain" description="Ketosynthase family 3 (KS3)" evidence="12">
    <location>
        <begin position="34"/>
        <end position="459"/>
    </location>
</feature>
<feature type="compositionally biased region" description="Polar residues" evidence="10">
    <location>
        <begin position="6838"/>
        <end position="6849"/>
    </location>
</feature>
<dbReference type="InParanoid" id="E3JBU2"/>
<dbReference type="PROSITE" id="PS01162">
    <property type="entry name" value="QOR_ZETA_CRYSTAL"/>
    <property type="match status" value="1"/>
</dbReference>
<evidence type="ECO:0000256" key="9">
    <source>
        <dbReference type="PROSITE-ProRule" id="PRU01363"/>
    </source>
</evidence>
<feature type="domain" description="PKS/mFAS DH" evidence="13">
    <location>
        <begin position="6749"/>
        <end position="7025"/>
    </location>
</feature>
<keyword evidence="4" id="KW-0597">Phosphoprotein</keyword>
<organism evidence="14 15">
    <name type="scientific">Pseudofrankia inefficax (strain DSM 45817 / CECT 9037 / DDB 130130 / EuI1c)</name>
    <name type="common">Frankia inefficax</name>
    <dbReference type="NCBI Taxonomy" id="298654"/>
    <lineage>
        <taxon>Bacteria</taxon>
        <taxon>Bacillati</taxon>
        <taxon>Actinomycetota</taxon>
        <taxon>Actinomycetes</taxon>
        <taxon>Frankiales</taxon>
        <taxon>Frankiaceae</taxon>
        <taxon>Pseudofrankia</taxon>
    </lineage>
</organism>
<dbReference type="PROSITE" id="PS52004">
    <property type="entry name" value="KS3_2"/>
    <property type="match status" value="4"/>
</dbReference>
<dbReference type="PROSITE" id="PS00012">
    <property type="entry name" value="PHOSPHOPANTETHEINE"/>
    <property type="match status" value="3"/>
</dbReference>
<dbReference type="InterPro" id="IPR016039">
    <property type="entry name" value="Thiolase-like"/>
</dbReference>
<feature type="active site" description="Proton donor; for dehydratase activity" evidence="9">
    <location>
        <position position="5137"/>
    </location>
</feature>
<dbReference type="CDD" id="cd08956">
    <property type="entry name" value="KR_3_FAS_SDR_x"/>
    <property type="match status" value="4"/>
</dbReference>
<dbReference type="FunFam" id="3.40.47.10:FF:000019">
    <property type="entry name" value="Polyketide synthase type I"/>
    <property type="match status" value="4"/>
</dbReference>
<feature type="region of interest" description="C-terminal hotdog fold" evidence="9">
    <location>
        <begin position="5078"/>
        <end position="5223"/>
    </location>
</feature>
<feature type="region of interest" description="N-terminal hotdog fold" evidence="9">
    <location>
        <begin position="4906"/>
        <end position="5052"/>
    </location>
</feature>
<dbReference type="InterPro" id="IPR014031">
    <property type="entry name" value="Ketoacyl_synth_C"/>
</dbReference>
<evidence type="ECO:0000256" key="1">
    <source>
        <dbReference type="ARBA" id="ARBA00001957"/>
    </source>
</evidence>
<evidence type="ECO:0000259" key="13">
    <source>
        <dbReference type="PROSITE" id="PS52019"/>
    </source>
</evidence>
<feature type="compositionally biased region" description="Pro residues" evidence="10">
    <location>
        <begin position="6872"/>
        <end position="6885"/>
    </location>
</feature>
<dbReference type="InterPro" id="IPR020806">
    <property type="entry name" value="PKS_PP-bd"/>
</dbReference>
<dbReference type="InterPro" id="IPR042104">
    <property type="entry name" value="PKS_dehydratase_sf"/>
</dbReference>
<dbReference type="SUPFAM" id="SSF51735">
    <property type="entry name" value="NAD(P)-binding Rossmann-fold domains"/>
    <property type="match status" value="9"/>
</dbReference>
<protein>
    <submittedName>
        <fullName evidence="14">Acyl transferase</fullName>
    </submittedName>
</protein>
<feature type="domain" description="PKS/mFAS DH" evidence="13">
    <location>
        <begin position="4906"/>
        <end position="5223"/>
    </location>
</feature>
<dbReference type="InterPro" id="IPR018201">
    <property type="entry name" value="Ketoacyl_synth_AS"/>
</dbReference>
<feature type="compositionally biased region" description="Low complexity" evidence="10">
    <location>
        <begin position="6277"/>
        <end position="6295"/>
    </location>
</feature>
<feature type="compositionally biased region" description="Polar residues" evidence="10">
    <location>
        <begin position="993"/>
        <end position="1024"/>
    </location>
</feature>
<dbReference type="InterPro" id="IPR013154">
    <property type="entry name" value="ADH-like_N"/>
</dbReference>
<dbReference type="InterPro" id="IPR020841">
    <property type="entry name" value="PKS_Beta-ketoAc_synthase_dom"/>
</dbReference>
<evidence type="ECO:0000259" key="12">
    <source>
        <dbReference type="PROSITE" id="PS52004"/>
    </source>
</evidence>
<dbReference type="FunFam" id="1.10.1200.10:FF:000007">
    <property type="entry name" value="Probable polyketide synthase pks17"/>
    <property type="match status" value="3"/>
</dbReference>
<dbReference type="SUPFAM" id="SSF53901">
    <property type="entry name" value="Thiolase-like"/>
    <property type="match status" value="4"/>
</dbReference>
<feature type="region of interest" description="N-terminal hotdog fold" evidence="9">
    <location>
        <begin position="915"/>
        <end position="1040"/>
    </location>
</feature>
<dbReference type="Gene3D" id="3.40.50.720">
    <property type="entry name" value="NAD(P)-binding Rossmann-like Domain"/>
    <property type="match status" value="4"/>
</dbReference>
<dbReference type="SMART" id="SM00829">
    <property type="entry name" value="PKS_ER"/>
    <property type="match status" value="1"/>
</dbReference>
<dbReference type="RefSeq" id="WP_013425370.1">
    <property type="nucleotide sequence ID" value="NC_014666.1"/>
</dbReference>
<evidence type="ECO:0000256" key="10">
    <source>
        <dbReference type="SAM" id="MobiDB-lite"/>
    </source>
</evidence>
<proteinExistence type="predicted"/>
<feature type="region of interest" description="Disordered" evidence="10">
    <location>
        <begin position="6838"/>
        <end position="6890"/>
    </location>
</feature>
<keyword evidence="8" id="KW-0012">Acyltransferase</keyword>
<dbReference type="InterPro" id="IPR014030">
    <property type="entry name" value="Ketoacyl_synth_N"/>
</dbReference>
<dbReference type="GO" id="GO:0004312">
    <property type="term" value="F:fatty acid synthase activity"/>
    <property type="evidence" value="ECO:0007669"/>
    <property type="project" value="TreeGrafter"/>
</dbReference>
<dbReference type="Pfam" id="PF08240">
    <property type="entry name" value="ADH_N"/>
    <property type="match status" value="1"/>
</dbReference>
<dbReference type="Pfam" id="PF00698">
    <property type="entry name" value="Acyl_transf_1"/>
    <property type="match status" value="4"/>
</dbReference>
<dbReference type="SMART" id="SM00822">
    <property type="entry name" value="PKS_KR"/>
    <property type="match status" value="4"/>
</dbReference>
<dbReference type="SMART" id="SM00826">
    <property type="entry name" value="PKS_DH"/>
    <property type="match status" value="4"/>
</dbReference>
<gene>
    <name evidence="14" type="ordered locus">FraEuI1c_4253</name>
</gene>
<keyword evidence="15" id="KW-1185">Reference proteome</keyword>
<dbReference type="InterPro" id="IPR049551">
    <property type="entry name" value="PKS_DH_C"/>
</dbReference>
<dbReference type="SUPFAM" id="SSF55048">
    <property type="entry name" value="Probable ACP-binding domain of malonyl-CoA ACP transacylase"/>
    <property type="match status" value="4"/>
</dbReference>